<feature type="disulfide bond" evidence="18">
    <location>
        <begin position="250"/>
        <end position="291"/>
    </location>
</feature>
<feature type="disulfide bond" evidence="18">
    <location>
        <begin position="606"/>
        <end position="656"/>
    </location>
</feature>
<dbReference type="Gene3D" id="1.20.5.100">
    <property type="entry name" value="Cytochrome c1, transmembrane anchor, C-terminal"/>
    <property type="match status" value="1"/>
</dbReference>
<keyword evidence="26" id="KW-1185">Reference proteome</keyword>
<evidence type="ECO:0000256" key="16">
    <source>
        <dbReference type="ARBA" id="ARBA00023157"/>
    </source>
</evidence>
<evidence type="ECO:0000256" key="2">
    <source>
        <dbReference type="ARBA" id="ARBA00007449"/>
    </source>
</evidence>
<dbReference type="InterPro" id="IPR014836">
    <property type="entry name" value="Integrin_bsu_cyt_dom"/>
</dbReference>
<feature type="disulfide bond" evidence="18">
    <location>
        <begin position="641"/>
        <end position="714"/>
    </location>
</feature>
<feature type="disulfide bond" evidence="18">
    <location>
        <begin position="571"/>
        <end position="580"/>
    </location>
</feature>
<dbReference type="Pfam" id="PF18372">
    <property type="entry name" value="I-EGF_1"/>
    <property type="match status" value="1"/>
</dbReference>
<dbReference type="InterPro" id="IPR032695">
    <property type="entry name" value="Integrin_dom_sf"/>
</dbReference>
<feature type="disulfide bond" evidence="18">
    <location>
        <begin position="582"/>
        <end position="589"/>
    </location>
</feature>
<evidence type="ECO:0000256" key="10">
    <source>
        <dbReference type="ARBA" id="ARBA00022837"/>
    </source>
</evidence>
<evidence type="ECO:0000256" key="3">
    <source>
        <dbReference type="ARBA" id="ARBA00022475"/>
    </source>
</evidence>
<evidence type="ECO:0000256" key="5">
    <source>
        <dbReference type="ARBA" id="ARBA00022553"/>
    </source>
</evidence>
<dbReference type="InterPro" id="IPR002369">
    <property type="entry name" value="Integrin_bsu_VWA"/>
</dbReference>
<dbReference type="InterPro" id="IPR057243">
    <property type="entry name" value="Integrin_I-EGF_CS"/>
</dbReference>
<sequence>MSIHTVSYFAICFLVFVSGQSVNHCASRETCEECIQEIDCSWCIQPEFESNDTSRSPVNCHMSSDSSKWCKDKNSLVSPQMKFEVLHDKHFSNDAENPTQVRPQRVKLSLRKGQKYNLKFKFKTAANYPVDLYYIMDLSKSMEAYKDKLAALGIQLAETMRNITTNFRLGFGSFIDKTDLPFVSTVPSKLKVPCVKDNKENCASPYSFKNHMSLTINYKEFVEEVNSAKVSGNLDVPEGGLDAVMQAIVCKEKIGWRDQARHLLVFSTDAEFHIAGDGKLAGVIEPNPATCYNNDSEYLIYDYPSVSQINYVARENNVNIIFAIVKKTGYGTSAAYKSLSENIKNSNFGELDEKGGNNVISLVVDNYNKIVQSVRFTHDAPAEVDIKFSSNCKSSISDRCSNVHVGTVLDFEASIQLRECPQDGNKTRLISIRPEGISENLTIELELQCDCPCSSKSDSTFVSNAAQCNGAGDLKCGVCDCSEGRFGRMCQCDSSQSSSENVTNCIMEDSTDICSGTGTCKCGKCECNTNPNNPSERINGQFCECDNYSCKRENGLLCSGKGNCNCKKCECQAGFSGDACECDENQANCIAPGSDQICSNHGKCQCGHCECEITDNNRYSGKYCGDCTSCPAQRCEELRHCVQCQVYQSGIYEKTCKQECTAFETIVLHSLESDDIDEIKKCRIPDNDTCIINFEYYYEGDDTLIVRALDRKICPEPPNVLAWTLGVIATILIAGLILLLIWKVFTTIHDRKEYAKFEKERQKQKWGTNDNPLYKGATSTFPNPAYQRASVRFSMNRE</sequence>
<reference evidence="25" key="1">
    <citation type="submission" date="2022-01" db="EMBL/GenBank/DDBJ databases">
        <authorList>
            <person name="King R."/>
        </authorList>
    </citation>
    <scope>NUCLEOTIDE SEQUENCE</scope>
</reference>
<feature type="transmembrane region" description="Helical" evidence="20">
    <location>
        <begin position="720"/>
        <end position="742"/>
    </location>
</feature>
<feature type="disulfide bond" evidence="18">
    <location>
        <begin position="392"/>
        <end position="400"/>
    </location>
</feature>
<feature type="disulfide bond" evidence="18">
    <location>
        <begin position="34"/>
        <end position="70"/>
    </location>
</feature>
<gene>
    <name evidence="25" type="ORF">PSYICH_LOCUS14192</name>
</gene>
<keyword evidence="16 18" id="KW-1015">Disulfide bond</keyword>
<keyword evidence="10" id="KW-0106">Calcium</keyword>
<dbReference type="Pfam" id="PF07965">
    <property type="entry name" value="Integrin_B_tail"/>
    <property type="match status" value="1"/>
</dbReference>
<dbReference type="PANTHER" id="PTHR10082:SF60">
    <property type="entry name" value="INTEGRIN BETA-PS"/>
    <property type="match status" value="1"/>
</dbReference>
<keyword evidence="14 19" id="KW-0401">Integrin</keyword>
<feature type="domain" description="Integrin beta subunit cytoplasmic" evidence="23">
    <location>
        <begin position="743"/>
        <end position="789"/>
    </location>
</feature>
<feature type="disulfide bond" evidence="18">
    <location>
        <begin position="481"/>
        <end position="490"/>
    </location>
</feature>
<name>A0A9P0GKE5_9CUCU</name>
<feature type="disulfide bond" evidence="18">
    <location>
        <begin position="527"/>
        <end position="543"/>
    </location>
</feature>
<dbReference type="FunFam" id="3.40.50.410:FF:000002">
    <property type="entry name" value="Integrin beta"/>
    <property type="match status" value="1"/>
</dbReference>
<feature type="disulfide bond" evidence="18">
    <location>
        <begin position="476"/>
        <end position="514"/>
    </location>
</feature>
<evidence type="ECO:0000313" key="26">
    <source>
        <dbReference type="Proteomes" id="UP001153636"/>
    </source>
</evidence>
<keyword evidence="17" id="KW-0325">Glycoprotein</keyword>
<feature type="disulfide bond" evidence="18">
    <location>
        <begin position="635"/>
        <end position="644"/>
    </location>
</feature>
<dbReference type="PROSITE" id="PS00243">
    <property type="entry name" value="I_EGF_1"/>
    <property type="match status" value="2"/>
</dbReference>
<evidence type="ECO:0000256" key="4">
    <source>
        <dbReference type="ARBA" id="ARBA00022536"/>
    </source>
</evidence>
<dbReference type="GO" id="GO:0009986">
    <property type="term" value="C:cell surface"/>
    <property type="evidence" value="ECO:0007669"/>
    <property type="project" value="TreeGrafter"/>
</dbReference>
<dbReference type="InterPro" id="IPR015812">
    <property type="entry name" value="Integrin_bsu"/>
</dbReference>
<accession>A0A9P0GKE5</accession>
<dbReference type="EMBL" id="OV651820">
    <property type="protein sequence ID" value="CAH1114307.1"/>
    <property type="molecule type" value="Genomic_DNA"/>
</dbReference>
<evidence type="ECO:0000256" key="6">
    <source>
        <dbReference type="ARBA" id="ARBA00022692"/>
    </source>
</evidence>
<dbReference type="PANTHER" id="PTHR10082">
    <property type="entry name" value="INTEGRIN BETA SUBUNIT"/>
    <property type="match status" value="1"/>
</dbReference>
<dbReference type="InterPro" id="IPR012896">
    <property type="entry name" value="Integrin_bsu_tail"/>
</dbReference>
<dbReference type="SUPFAM" id="SSF69687">
    <property type="entry name" value="Integrin beta tail domain"/>
    <property type="match status" value="1"/>
</dbReference>
<dbReference type="GO" id="GO:0007157">
    <property type="term" value="P:heterophilic cell-cell adhesion via plasma membrane cell adhesion molecules"/>
    <property type="evidence" value="ECO:0007669"/>
    <property type="project" value="UniProtKB-ARBA"/>
</dbReference>
<dbReference type="Pfam" id="PF23105">
    <property type="entry name" value="EGF_integrin"/>
    <property type="match status" value="2"/>
</dbReference>
<keyword evidence="7" id="KW-0479">Metal-binding</keyword>
<evidence type="ECO:0000256" key="17">
    <source>
        <dbReference type="ARBA" id="ARBA00023180"/>
    </source>
</evidence>
<dbReference type="SUPFAM" id="SSF53300">
    <property type="entry name" value="vWA-like"/>
    <property type="match status" value="1"/>
</dbReference>
<comment type="similarity">
    <text evidence="2 19">Belongs to the integrin beta chain family.</text>
</comment>
<dbReference type="SUPFAM" id="SSF69179">
    <property type="entry name" value="Integrin domains"/>
    <property type="match status" value="1"/>
</dbReference>
<evidence type="ECO:0000256" key="8">
    <source>
        <dbReference type="ARBA" id="ARBA00022729"/>
    </source>
</evidence>
<evidence type="ECO:0000256" key="12">
    <source>
        <dbReference type="ARBA" id="ARBA00022889"/>
    </source>
</evidence>
<dbReference type="SMART" id="SM00187">
    <property type="entry name" value="INB"/>
    <property type="match status" value="1"/>
</dbReference>
<feature type="disulfide bond" evidence="18">
    <location>
        <begin position="31"/>
        <end position="40"/>
    </location>
</feature>
<keyword evidence="13 20" id="KW-1133">Transmembrane helix</keyword>
<dbReference type="InterPro" id="IPR036349">
    <property type="entry name" value="Integrin_bsu_tail_dom_sf"/>
</dbReference>
<dbReference type="GO" id="GO:0033627">
    <property type="term" value="P:cell adhesion mediated by integrin"/>
    <property type="evidence" value="ECO:0007669"/>
    <property type="project" value="TreeGrafter"/>
</dbReference>
<feature type="disulfide bond" evidence="18">
    <location>
        <begin position="449"/>
        <end position="453"/>
    </location>
</feature>
<feature type="disulfide bond" evidence="18">
    <location>
        <begin position="545"/>
        <end position="550"/>
    </location>
</feature>
<evidence type="ECO:0000259" key="22">
    <source>
        <dbReference type="SMART" id="SM00187"/>
    </source>
</evidence>
<dbReference type="GO" id="GO:0007160">
    <property type="term" value="P:cell-matrix adhesion"/>
    <property type="evidence" value="ECO:0007669"/>
    <property type="project" value="TreeGrafter"/>
</dbReference>
<dbReference type="GO" id="GO:0005178">
    <property type="term" value="F:integrin binding"/>
    <property type="evidence" value="ECO:0007669"/>
    <property type="project" value="TreeGrafter"/>
</dbReference>
<evidence type="ECO:0000256" key="13">
    <source>
        <dbReference type="ARBA" id="ARBA00022989"/>
    </source>
</evidence>
<feature type="disulfide bond" evidence="18">
    <location>
        <begin position="611"/>
        <end position="624"/>
    </location>
</feature>
<feature type="disulfide bond" evidence="18">
    <location>
        <begin position="564"/>
        <end position="569"/>
    </location>
</feature>
<dbReference type="SMART" id="SM01242">
    <property type="entry name" value="Integrin_B_tail"/>
    <property type="match status" value="1"/>
</dbReference>
<keyword evidence="4" id="KW-0245">EGF-like domain</keyword>
<keyword evidence="11" id="KW-0460">Magnesium</keyword>
<feature type="signal peptide" evidence="21">
    <location>
        <begin position="1"/>
        <end position="19"/>
    </location>
</feature>
<dbReference type="GO" id="GO:0008305">
    <property type="term" value="C:integrin complex"/>
    <property type="evidence" value="ECO:0007669"/>
    <property type="project" value="TreeGrafter"/>
</dbReference>
<feature type="disulfide bond" evidence="18">
    <location>
        <begin position="566"/>
        <end position="598"/>
    </location>
</feature>
<evidence type="ECO:0000256" key="19">
    <source>
        <dbReference type="RuleBase" id="RU000633"/>
    </source>
</evidence>
<feature type="disulfide bond" evidence="18">
    <location>
        <begin position="604"/>
        <end position="609"/>
    </location>
</feature>
<dbReference type="Gene3D" id="2.60.40.1510">
    <property type="entry name" value="ntegrin, alpha v. Chain A, domain 3"/>
    <property type="match status" value="1"/>
</dbReference>
<evidence type="ECO:0000256" key="20">
    <source>
        <dbReference type="SAM" id="Phobius"/>
    </source>
</evidence>
<dbReference type="OrthoDB" id="410592at2759"/>
<dbReference type="InterPro" id="IPR040622">
    <property type="entry name" value="EGF_integrin_1"/>
</dbReference>
<keyword evidence="15 20" id="KW-0472">Membrane</keyword>
<dbReference type="GO" id="GO:0046872">
    <property type="term" value="F:metal ion binding"/>
    <property type="evidence" value="ECO:0007669"/>
    <property type="project" value="UniProtKB-KW"/>
</dbReference>
<evidence type="ECO:0000259" key="23">
    <source>
        <dbReference type="SMART" id="SM01241"/>
    </source>
</evidence>
<evidence type="ECO:0000256" key="7">
    <source>
        <dbReference type="ARBA" id="ARBA00022723"/>
    </source>
</evidence>
<protein>
    <recommendedName>
        <fullName evidence="19">Integrin beta</fullName>
    </recommendedName>
</protein>
<keyword evidence="8 21" id="KW-0732">Signal</keyword>
<dbReference type="Pfam" id="PF08725">
    <property type="entry name" value="Integrin_b_cyt"/>
    <property type="match status" value="1"/>
</dbReference>
<dbReference type="Gene3D" id="4.10.1240.30">
    <property type="match status" value="1"/>
</dbReference>
<feature type="domain" description="Integrin beta subunit tail" evidence="24">
    <location>
        <begin position="635"/>
        <end position="719"/>
    </location>
</feature>
<dbReference type="Gene3D" id="3.40.50.410">
    <property type="entry name" value="von Willebrand factor, type A domain"/>
    <property type="match status" value="1"/>
</dbReference>
<keyword evidence="6 19" id="KW-0812">Transmembrane</keyword>
<feature type="disulfide bond" evidence="18">
    <location>
        <begin position="660"/>
        <end position="690"/>
    </location>
</feature>
<comment type="subcellular location">
    <subcellularLocation>
        <location evidence="1 19">Cell membrane</location>
        <topology evidence="1 19">Single-pass type I membrane protein</topology>
    </subcellularLocation>
</comment>
<dbReference type="AlphaFoldDB" id="A0A9P0GKE5"/>
<dbReference type="GO" id="GO:0016477">
    <property type="term" value="P:cell migration"/>
    <property type="evidence" value="ECO:0007669"/>
    <property type="project" value="TreeGrafter"/>
</dbReference>
<keyword evidence="5" id="KW-0597">Phosphoprotein</keyword>
<evidence type="ECO:0000256" key="9">
    <source>
        <dbReference type="ARBA" id="ARBA00022737"/>
    </source>
</evidence>
<feature type="chain" id="PRO_5040456856" description="Integrin beta" evidence="21">
    <location>
        <begin position="20"/>
        <end position="798"/>
    </location>
</feature>
<dbReference type="Pfam" id="PF00362">
    <property type="entry name" value="Integrin_beta"/>
    <property type="match status" value="1"/>
</dbReference>
<dbReference type="SMART" id="SM01241">
    <property type="entry name" value="Integrin_b_cyt"/>
    <property type="match status" value="1"/>
</dbReference>
<keyword evidence="3" id="KW-1003">Cell membrane</keyword>
<dbReference type="PIRSF" id="PIRSF002512">
    <property type="entry name" value="Integrin_B"/>
    <property type="match status" value="1"/>
</dbReference>
<dbReference type="InterPro" id="IPR036465">
    <property type="entry name" value="vWFA_dom_sf"/>
</dbReference>
<evidence type="ECO:0000256" key="21">
    <source>
        <dbReference type="SAM" id="SignalP"/>
    </source>
</evidence>
<evidence type="ECO:0000256" key="18">
    <source>
        <dbReference type="PIRSR" id="PIRSR002512-1"/>
    </source>
</evidence>
<dbReference type="PRINTS" id="PR01186">
    <property type="entry name" value="INTEGRINB"/>
</dbReference>
<feature type="disulfide bond" evidence="18">
    <location>
        <begin position="522"/>
        <end position="558"/>
    </location>
</feature>
<dbReference type="GO" id="GO:0007229">
    <property type="term" value="P:integrin-mediated signaling pathway"/>
    <property type="evidence" value="ECO:0007669"/>
    <property type="project" value="UniProtKB-KW"/>
</dbReference>
<feature type="disulfide bond" evidence="18">
    <location>
        <begin position="420"/>
        <end position="682"/>
    </location>
</feature>
<dbReference type="FunFam" id="1.20.5.100:FF:000002">
    <property type="entry name" value="Integrin beta"/>
    <property type="match status" value="1"/>
</dbReference>
<keyword evidence="12 19" id="KW-0130">Cell adhesion</keyword>
<evidence type="ECO:0000256" key="14">
    <source>
        <dbReference type="ARBA" id="ARBA00023037"/>
    </source>
</evidence>
<evidence type="ECO:0000256" key="11">
    <source>
        <dbReference type="ARBA" id="ARBA00022842"/>
    </source>
</evidence>
<dbReference type="Proteomes" id="UP001153636">
    <property type="component" value="Chromosome 8"/>
</dbReference>
<dbReference type="Gene3D" id="2.10.25.10">
    <property type="entry name" value="Laminin"/>
    <property type="match status" value="4"/>
</dbReference>
<evidence type="ECO:0000259" key="24">
    <source>
        <dbReference type="SMART" id="SM01242"/>
    </source>
</evidence>
<evidence type="ECO:0000256" key="1">
    <source>
        <dbReference type="ARBA" id="ARBA00004251"/>
    </source>
</evidence>
<feature type="disulfide bond" evidence="18">
    <location>
        <begin position="520"/>
        <end position="525"/>
    </location>
</feature>
<organism evidence="25 26">
    <name type="scientific">Psylliodes chrysocephalus</name>
    <dbReference type="NCBI Taxonomy" id="3402493"/>
    <lineage>
        <taxon>Eukaryota</taxon>
        <taxon>Metazoa</taxon>
        <taxon>Ecdysozoa</taxon>
        <taxon>Arthropoda</taxon>
        <taxon>Hexapoda</taxon>
        <taxon>Insecta</taxon>
        <taxon>Pterygota</taxon>
        <taxon>Neoptera</taxon>
        <taxon>Endopterygota</taxon>
        <taxon>Coleoptera</taxon>
        <taxon>Polyphaga</taxon>
        <taxon>Cucujiformia</taxon>
        <taxon>Chrysomeloidea</taxon>
        <taxon>Chrysomelidae</taxon>
        <taxon>Galerucinae</taxon>
        <taxon>Alticini</taxon>
        <taxon>Psylliodes</taxon>
    </lineage>
</organism>
<evidence type="ECO:0000256" key="15">
    <source>
        <dbReference type="ARBA" id="ARBA00023136"/>
    </source>
</evidence>
<evidence type="ECO:0000313" key="25">
    <source>
        <dbReference type="EMBL" id="CAH1114307.1"/>
    </source>
</evidence>
<dbReference type="GO" id="GO:0005925">
    <property type="term" value="C:focal adhesion"/>
    <property type="evidence" value="ECO:0007669"/>
    <property type="project" value="TreeGrafter"/>
</dbReference>
<feature type="disulfide bond" evidence="18">
    <location>
        <begin position="194"/>
        <end position="202"/>
    </location>
</feature>
<keyword evidence="9" id="KW-0677">Repeat</keyword>
<dbReference type="InterPro" id="IPR057073">
    <property type="entry name" value="EGF_integrin_2"/>
</dbReference>
<feature type="domain" description="Integrin beta subunit VWA" evidence="22">
    <location>
        <begin position="30"/>
        <end position="451"/>
    </location>
</feature>
<proteinExistence type="inferred from homology"/>
<dbReference type="FunFam" id="2.10.25.10:FF:000036">
    <property type="entry name" value="Integrin beta"/>
    <property type="match status" value="1"/>
</dbReference>
<dbReference type="SUPFAM" id="SSF57196">
    <property type="entry name" value="EGF/Laminin"/>
    <property type="match status" value="1"/>
</dbReference>